<dbReference type="PANTHER" id="PTHR22683:SF41">
    <property type="entry name" value="DNA TRANSLOCASE FTSK"/>
    <property type="match status" value="1"/>
</dbReference>
<proteinExistence type="inferred from homology"/>
<evidence type="ECO:0000256" key="12">
    <source>
        <dbReference type="ARBA" id="ARBA00023306"/>
    </source>
</evidence>
<name>A0A3B1BMU8_9ZZZZ</name>
<dbReference type="InterPro" id="IPR036388">
    <property type="entry name" value="WH-like_DNA-bd_sf"/>
</dbReference>
<dbReference type="Gene3D" id="1.10.10.10">
    <property type="entry name" value="Winged helix-like DNA-binding domain superfamily/Winged helix DNA-binding domain"/>
    <property type="match status" value="1"/>
</dbReference>
<dbReference type="PROSITE" id="PS50901">
    <property type="entry name" value="FTSK"/>
    <property type="match status" value="1"/>
</dbReference>
<accession>A0A3B1BMU8</accession>
<feature type="transmembrane region" description="Helical" evidence="13">
    <location>
        <begin position="92"/>
        <end position="116"/>
    </location>
</feature>
<dbReference type="Gene3D" id="3.30.980.40">
    <property type="match status" value="1"/>
</dbReference>
<evidence type="ECO:0000313" key="15">
    <source>
        <dbReference type="EMBL" id="VAX17342.1"/>
    </source>
</evidence>
<dbReference type="Gene3D" id="3.40.50.300">
    <property type="entry name" value="P-loop containing nucleotide triphosphate hydrolases"/>
    <property type="match status" value="1"/>
</dbReference>
<evidence type="ECO:0000256" key="8">
    <source>
        <dbReference type="ARBA" id="ARBA00022840"/>
    </source>
</evidence>
<keyword evidence="10" id="KW-0238">DNA-binding</keyword>
<dbReference type="InterPro" id="IPR027417">
    <property type="entry name" value="P-loop_NTPase"/>
</dbReference>
<dbReference type="InterPro" id="IPR041027">
    <property type="entry name" value="FtsK_alpha"/>
</dbReference>
<dbReference type="EMBL" id="UOGC01000050">
    <property type="protein sequence ID" value="VAX17342.1"/>
    <property type="molecule type" value="Genomic_DNA"/>
</dbReference>
<dbReference type="GO" id="GO:0003677">
    <property type="term" value="F:DNA binding"/>
    <property type="evidence" value="ECO:0007669"/>
    <property type="project" value="UniProtKB-KW"/>
</dbReference>
<dbReference type="SUPFAM" id="SSF46785">
    <property type="entry name" value="Winged helix' DNA-binding domain"/>
    <property type="match status" value="1"/>
</dbReference>
<comment type="subcellular location">
    <subcellularLocation>
        <location evidence="1">Cell membrane</location>
        <topology evidence="1">Multi-pass membrane protein</topology>
    </subcellularLocation>
</comment>
<evidence type="ECO:0000256" key="7">
    <source>
        <dbReference type="ARBA" id="ARBA00022829"/>
    </source>
</evidence>
<dbReference type="SUPFAM" id="SSF52540">
    <property type="entry name" value="P-loop containing nucleoside triphosphate hydrolases"/>
    <property type="match status" value="1"/>
</dbReference>
<keyword evidence="7" id="KW-0159">Chromosome partition</keyword>
<evidence type="ECO:0000256" key="3">
    <source>
        <dbReference type="ARBA" id="ARBA00022475"/>
    </source>
</evidence>
<evidence type="ECO:0000256" key="6">
    <source>
        <dbReference type="ARBA" id="ARBA00022741"/>
    </source>
</evidence>
<evidence type="ECO:0000256" key="10">
    <source>
        <dbReference type="ARBA" id="ARBA00023125"/>
    </source>
</evidence>
<evidence type="ECO:0000256" key="4">
    <source>
        <dbReference type="ARBA" id="ARBA00022618"/>
    </source>
</evidence>
<dbReference type="InterPro" id="IPR025199">
    <property type="entry name" value="FtsK_4TM"/>
</dbReference>
<dbReference type="GO" id="GO:0005886">
    <property type="term" value="C:plasma membrane"/>
    <property type="evidence" value="ECO:0007669"/>
    <property type="project" value="UniProtKB-SubCell"/>
</dbReference>
<dbReference type="PANTHER" id="PTHR22683">
    <property type="entry name" value="SPORULATION PROTEIN RELATED"/>
    <property type="match status" value="1"/>
</dbReference>
<keyword evidence="12" id="KW-0131">Cell cycle</keyword>
<evidence type="ECO:0000256" key="11">
    <source>
        <dbReference type="ARBA" id="ARBA00023136"/>
    </source>
</evidence>
<keyword evidence="6" id="KW-0547">Nucleotide-binding</keyword>
<comment type="similarity">
    <text evidence="2">Belongs to the FtsK/SpoIIIE/SftA family.</text>
</comment>
<dbReference type="Pfam" id="PF09397">
    <property type="entry name" value="FtsK_gamma"/>
    <property type="match status" value="1"/>
</dbReference>
<dbReference type="GO" id="GO:0051301">
    <property type="term" value="P:cell division"/>
    <property type="evidence" value="ECO:0007669"/>
    <property type="project" value="UniProtKB-KW"/>
</dbReference>
<dbReference type="InterPro" id="IPR002543">
    <property type="entry name" value="FtsK_dom"/>
</dbReference>
<dbReference type="AlphaFoldDB" id="A0A3B1BMU8"/>
<dbReference type="SMART" id="SM00843">
    <property type="entry name" value="Ftsk_gamma"/>
    <property type="match status" value="1"/>
</dbReference>
<evidence type="ECO:0000256" key="1">
    <source>
        <dbReference type="ARBA" id="ARBA00004651"/>
    </source>
</evidence>
<dbReference type="GO" id="GO:0005524">
    <property type="term" value="F:ATP binding"/>
    <property type="evidence" value="ECO:0007669"/>
    <property type="project" value="UniProtKB-KW"/>
</dbReference>
<keyword evidence="11 13" id="KW-0472">Membrane</keyword>
<protein>
    <submittedName>
        <fullName evidence="15">DNA translocase FtsK</fullName>
    </submittedName>
</protein>
<keyword evidence="8" id="KW-0067">ATP-binding</keyword>
<sequence length="783" mass="86253">MRVSWRKILNEIVGVTLIACTVLLTISLASHTTSDPSFNSYLSNHTNVKNYAGIMGATLSDLVVQSVGAVAWLVPLGLFFIGVTLCSTVSGFTLFMFGTGSILLLASVSGILGIIFNSDPVFEGITAGGVAGQFIAHTLMVPWFSKYGSYVILTAFTLCSILVMTRLSIGEASLLLAKTTWRMKGFLAVAMAKIHEWTKLVPKIKFPLFMETVEDKRIKERKNRIKAKEEAEEIDDVAEPMSIPTIIDFTPIDQNSEDAPPIPAVKQKKGADAFQEEIFRFPKSGEEYQLPALKLLDSSPANITIRRSKNDLVKNSRILEKKLLDFGIEGRVTQVLPGPVITIFEFEPAPGVKVSRIVNLSDDLAMTLRASSLRILAPIPGKSVVGIEVPNTRREAVYLKEILSSNEYQTVNSNIPLALGRDVTGKPLVTDLAQVPHLLIAGATGSGKSVGINAMILSILYNASPADVKFIMIDPKMLELSIYDGIPHLIAPVVTNPKKAANALKWVVSEMEKRYATLSELGVRNISGYNRLVEENIEALRTRGIKPDEEEQEANEENPLTKKLPYIVVVIDELADLMMVSSKDVEDSLARLAQMARAAGIHLIVATQRPSVDVLTGLIKANFPARISFQVRSRVDSRTIIDSMGAEKLLGKGDMLFLPPGAAKMERIQGPFVSDSEIHRVVKYLKKQSEPEYNEEILAPQQDDDVTAETEEEMDEFYDQAVELVTRTRQASISMIQRRLRIGYNRAARIVETMERLGVVGPADGVKQREVYARALDDIETVN</sequence>
<feature type="domain" description="FtsK" evidence="14">
    <location>
        <begin position="425"/>
        <end position="638"/>
    </location>
</feature>
<keyword evidence="9 13" id="KW-1133">Transmembrane helix</keyword>
<feature type="transmembrane region" description="Helical" evidence="13">
    <location>
        <begin position="62"/>
        <end position="85"/>
    </location>
</feature>
<organism evidence="15">
    <name type="scientific">hydrothermal vent metagenome</name>
    <dbReference type="NCBI Taxonomy" id="652676"/>
    <lineage>
        <taxon>unclassified sequences</taxon>
        <taxon>metagenomes</taxon>
        <taxon>ecological metagenomes</taxon>
    </lineage>
</organism>
<dbReference type="CDD" id="cd01127">
    <property type="entry name" value="TrwB_TraG_TraD_VirD4"/>
    <property type="match status" value="1"/>
</dbReference>
<dbReference type="Pfam" id="PF17854">
    <property type="entry name" value="FtsK_alpha"/>
    <property type="match status" value="1"/>
</dbReference>
<dbReference type="InterPro" id="IPR018541">
    <property type="entry name" value="Ftsk_gamma"/>
</dbReference>
<evidence type="ECO:0000259" key="14">
    <source>
        <dbReference type="PROSITE" id="PS50901"/>
    </source>
</evidence>
<feature type="transmembrane region" description="Helical" evidence="13">
    <location>
        <begin position="147"/>
        <end position="169"/>
    </location>
</feature>
<evidence type="ECO:0000256" key="9">
    <source>
        <dbReference type="ARBA" id="ARBA00022989"/>
    </source>
</evidence>
<dbReference type="InterPro" id="IPR036390">
    <property type="entry name" value="WH_DNA-bd_sf"/>
</dbReference>
<evidence type="ECO:0000256" key="5">
    <source>
        <dbReference type="ARBA" id="ARBA00022692"/>
    </source>
</evidence>
<evidence type="ECO:0000256" key="13">
    <source>
        <dbReference type="SAM" id="Phobius"/>
    </source>
</evidence>
<keyword evidence="5 13" id="KW-0812">Transmembrane</keyword>
<dbReference type="GO" id="GO:0007059">
    <property type="term" value="P:chromosome segregation"/>
    <property type="evidence" value="ECO:0007669"/>
    <property type="project" value="UniProtKB-KW"/>
</dbReference>
<gene>
    <name evidence="15" type="ORF">MNBD_NITROSPINAE01-1019</name>
</gene>
<dbReference type="InterPro" id="IPR050206">
    <property type="entry name" value="FtsK/SpoIIIE/SftA"/>
</dbReference>
<dbReference type="Pfam" id="PF01580">
    <property type="entry name" value="FtsK_SpoIIIE"/>
    <property type="match status" value="1"/>
</dbReference>
<dbReference type="Pfam" id="PF13491">
    <property type="entry name" value="FtsK_4TM"/>
    <property type="match status" value="1"/>
</dbReference>
<keyword evidence="4" id="KW-0132">Cell division</keyword>
<reference evidence="15" key="1">
    <citation type="submission" date="2018-06" db="EMBL/GenBank/DDBJ databases">
        <authorList>
            <person name="Zhirakovskaya E."/>
        </authorList>
    </citation>
    <scope>NUCLEOTIDE SEQUENCE</scope>
</reference>
<evidence type="ECO:0000256" key="2">
    <source>
        <dbReference type="ARBA" id="ARBA00006474"/>
    </source>
</evidence>
<keyword evidence="3" id="KW-1003">Cell membrane</keyword>